<feature type="transmembrane region" description="Helical" evidence="6">
    <location>
        <begin position="325"/>
        <end position="342"/>
    </location>
</feature>
<keyword evidence="3 6" id="KW-0812">Transmembrane</keyword>
<evidence type="ECO:0000256" key="4">
    <source>
        <dbReference type="ARBA" id="ARBA00022989"/>
    </source>
</evidence>
<dbReference type="RefSeq" id="WP_157740872.1">
    <property type="nucleotide sequence ID" value="NZ_CP022743.1"/>
</dbReference>
<sequence>MVKIFSSGLQAISVQLLGALFFYFISIFISKDEFGIISWTNAASVFITTLLGFGLEQVVVRRIAASQRSDWAAAAFFLHSLTAFLITFLFLLLLNNMVKSHAAIYRQLPWFFLAQGLVFLGVPLKQFLNAKEQFTPYGIIAVVSNICKIAAAWLLMIEGELHLKTVLIILICTALFELTGLAIYLLTKTDFSFKFHFNAYTKLVKESAAQYVSVVFDISLSRMDWILLGIMAGSSVLADYSFAYRAYELARLPMLILAPLILPRFSRLLSLNTKIESEYQQYLNSFYIVEMFFAAGIPLILNILWVPLLGMLTNGKYGVSNSWEFLILSLCIPLQFFINMLWSLSFAAKKYKAVSYITVTCAITNILLNLILISKWGGLGASVAFFATTVLQGGLYFRLVRRDIISISLRPIIVFAGAAVIVSLVTTGLHLHFLVQLAVALVLYLVLCVALKLVNKQHLYNFKHLLSK</sequence>
<comment type="subcellular location">
    <subcellularLocation>
        <location evidence="1">Cell membrane</location>
        <topology evidence="1">Multi-pass membrane protein</topology>
    </subcellularLocation>
</comment>
<dbReference type="Proteomes" id="UP000215002">
    <property type="component" value="Chromosome"/>
</dbReference>
<organism evidence="7 8">
    <name type="scientific">Mucilaginibacter xinganensis</name>
    <dbReference type="NCBI Taxonomy" id="1234841"/>
    <lineage>
        <taxon>Bacteria</taxon>
        <taxon>Pseudomonadati</taxon>
        <taxon>Bacteroidota</taxon>
        <taxon>Sphingobacteriia</taxon>
        <taxon>Sphingobacteriales</taxon>
        <taxon>Sphingobacteriaceae</taxon>
        <taxon>Mucilaginibacter</taxon>
    </lineage>
</organism>
<evidence type="ECO:0000256" key="6">
    <source>
        <dbReference type="SAM" id="Phobius"/>
    </source>
</evidence>
<feature type="transmembrane region" description="Helical" evidence="6">
    <location>
        <begin position="134"/>
        <end position="155"/>
    </location>
</feature>
<feature type="transmembrane region" description="Helical" evidence="6">
    <location>
        <begin position="12"/>
        <end position="30"/>
    </location>
</feature>
<evidence type="ECO:0000256" key="1">
    <source>
        <dbReference type="ARBA" id="ARBA00004651"/>
    </source>
</evidence>
<evidence type="ECO:0000256" key="5">
    <source>
        <dbReference type="ARBA" id="ARBA00023136"/>
    </source>
</evidence>
<dbReference type="InterPro" id="IPR002797">
    <property type="entry name" value="Polysacc_synth"/>
</dbReference>
<feature type="transmembrane region" description="Helical" evidence="6">
    <location>
        <begin position="286"/>
        <end position="305"/>
    </location>
</feature>
<evidence type="ECO:0000313" key="7">
    <source>
        <dbReference type="EMBL" id="ASU35167.1"/>
    </source>
</evidence>
<feature type="transmembrane region" description="Helical" evidence="6">
    <location>
        <begin position="225"/>
        <end position="243"/>
    </location>
</feature>
<feature type="transmembrane region" description="Helical" evidence="6">
    <location>
        <begin position="71"/>
        <end position="92"/>
    </location>
</feature>
<dbReference type="PANTHER" id="PTHR30250:SF11">
    <property type="entry name" value="O-ANTIGEN TRANSPORTER-RELATED"/>
    <property type="match status" value="1"/>
</dbReference>
<feature type="transmembrane region" description="Helical" evidence="6">
    <location>
        <begin position="433"/>
        <end position="454"/>
    </location>
</feature>
<dbReference type="KEGG" id="muc:MuYL_3282"/>
<keyword evidence="4 6" id="KW-1133">Transmembrane helix</keyword>
<proteinExistence type="predicted"/>
<evidence type="ECO:0000256" key="2">
    <source>
        <dbReference type="ARBA" id="ARBA00022475"/>
    </source>
</evidence>
<dbReference type="PANTHER" id="PTHR30250">
    <property type="entry name" value="PST FAMILY PREDICTED COLANIC ACID TRANSPORTER"/>
    <property type="match status" value="1"/>
</dbReference>
<evidence type="ECO:0000313" key="8">
    <source>
        <dbReference type="Proteomes" id="UP000215002"/>
    </source>
</evidence>
<dbReference type="OrthoDB" id="661127at2"/>
<dbReference type="GO" id="GO:0005886">
    <property type="term" value="C:plasma membrane"/>
    <property type="evidence" value="ECO:0007669"/>
    <property type="project" value="UniProtKB-SubCell"/>
</dbReference>
<gene>
    <name evidence="7" type="ORF">MuYL_3282</name>
</gene>
<reference evidence="7 8" key="1">
    <citation type="submission" date="2017-08" db="EMBL/GenBank/DDBJ databases">
        <title>Complete genome sequence of Mucilaginibacter sp. strain BJC16-A31.</title>
        <authorList>
            <consortium name="Henan University of Science and Technology"/>
            <person name="You X."/>
        </authorList>
    </citation>
    <scope>NUCLEOTIDE SEQUENCE [LARGE SCALE GENOMIC DNA]</scope>
    <source>
        <strain evidence="7 8">BJC16-A31</strain>
    </source>
</reference>
<protein>
    <submittedName>
        <fullName evidence="7">Uncharacterized protein</fullName>
    </submittedName>
</protein>
<name>A0A223NZ63_9SPHI</name>
<feature type="transmembrane region" description="Helical" evidence="6">
    <location>
        <begin position="409"/>
        <end position="427"/>
    </location>
</feature>
<dbReference type="EMBL" id="CP022743">
    <property type="protein sequence ID" value="ASU35167.1"/>
    <property type="molecule type" value="Genomic_DNA"/>
</dbReference>
<keyword evidence="8" id="KW-1185">Reference proteome</keyword>
<dbReference type="Pfam" id="PF01943">
    <property type="entry name" value="Polysacc_synt"/>
    <property type="match status" value="1"/>
</dbReference>
<feature type="transmembrane region" description="Helical" evidence="6">
    <location>
        <begin position="36"/>
        <end position="59"/>
    </location>
</feature>
<feature type="transmembrane region" description="Helical" evidence="6">
    <location>
        <begin position="104"/>
        <end position="122"/>
    </location>
</feature>
<accession>A0A223NZ63</accession>
<keyword evidence="5 6" id="KW-0472">Membrane</keyword>
<feature type="transmembrane region" description="Helical" evidence="6">
    <location>
        <begin position="167"/>
        <end position="186"/>
    </location>
</feature>
<feature type="transmembrane region" description="Helical" evidence="6">
    <location>
        <begin position="354"/>
        <end position="373"/>
    </location>
</feature>
<evidence type="ECO:0000256" key="3">
    <source>
        <dbReference type="ARBA" id="ARBA00022692"/>
    </source>
</evidence>
<feature type="transmembrane region" description="Helical" evidence="6">
    <location>
        <begin position="379"/>
        <end position="397"/>
    </location>
</feature>
<keyword evidence="2" id="KW-1003">Cell membrane</keyword>
<dbReference type="InterPro" id="IPR050833">
    <property type="entry name" value="Poly_Biosynth_Transport"/>
</dbReference>
<dbReference type="AlphaFoldDB" id="A0A223NZ63"/>